<keyword evidence="2" id="KW-1185">Reference proteome</keyword>
<accession>A0A453SWN3</accession>
<dbReference type="AlphaFoldDB" id="A0A453SWN3"/>
<sequence length="51" mass="5639">MGTDNILGIFDLRGFGVENGDLQFLKFLVSSILFFADAIIFPDCVGSCKRH</sequence>
<organism evidence="1 2">
    <name type="scientific">Aegilops tauschii subsp. strangulata</name>
    <name type="common">Goatgrass</name>
    <dbReference type="NCBI Taxonomy" id="200361"/>
    <lineage>
        <taxon>Eukaryota</taxon>
        <taxon>Viridiplantae</taxon>
        <taxon>Streptophyta</taxon>
        <taxon>Embryophyta</taxon>
        <taxon>Tracheophyta</taxon>
        <taxon>Spermatophyta</taxon>
        <taxon>Magnoliopsida</taxon>
        <taxon>Liliopsida</taxon>
        <taxon>Poales</taxon>
        <taxon>Poaceae</taxon>
        <taxon>BOP clade</taxon>
        <taxon>Pooideae</taxon>
        <taxon>Triticodae</taxon>
        <taxon>Triticeae</taxon>
        <taxon>Triticinae</taxon>
        <taxon>Aegilops</taxon>
    </lineage>
</organism>
<reference evidence="1" key="3">
    <citation type="journal article" date="2017" name="Nature">
        <title>Genome sequence of the progenitor of the wheat D genome Aegilops tauschii.</title>
        <authorList>
            <person name="Luo M.C."/>
            <person name="Gu Y.Q."/>
            <person name="Puiu D."/>
            <person name="Wang H."/>
            <person name="Twardziok S.O."/>
            <person name="Deal K.R."/>
            <person name="Huo N."/>
            <person name="Zhu T."/>
            <person name="Wang L."/>
            <person name="Wang Y."/>
            <person name="McGuire P.E."/>
            <person name="Liu S."/>
            <person name="Long H."/>
            <person name="Ramasamy R.K."/>
            <person name="Rodriguez J.C."/>
            <person name="Van S.L."/>
            <person name="Yuan L."/>
            <person name="Wang Z."/>
            <person name="Xia Z."/>
            <person name="Xiao L."/>
            <person name="Anderson O.D."/>
            <person name="Ouyang S."/>
            <person name="Liang Y."/>
            <person name="Zimin A.V."/>
            <person name="Pertea G."/>
            <person name="Qi P."/>
            <person name="Bennetzen J.L."/>
            <person name="Dai X."/>
            <person name="Dawson M.W."/>
            <person name="Muller H.G."/>
            <person name="Kugler K."/>
            <person name="Rivarola-Duarte L."/>
            <person name="Spannagl M."/>
            <person name="Mayer K.F.X."/>
            <person name="Lu F.H."/>
            <person name="Bevan M.W."/>
            <person name="Leroy P."/>
            <person name="Li P."/>
            <person name="You F.M."/>
            <person name="Sun Q."/>
            <person name="Liu Z."/>
            <person name="Lyons E."/>
            <person name="Wicker T."/>
            <person name="Salzberg S.L."/>
            <person name="Devos K.M."/>
            <person name="Dvorak J."/>
        </authorList>
    </citation>
    <scope>NUCLEOTIDE SEQUENCE [LARGE SCALE GENOMIC DNA]</scope>
    <source>
        <strain evidence="1">cv. AL8/78</strain>
    </source>
</reference>
<dbReference type="Gramene" id="AET7Gv21127500.11">
    <property type="protein sequence ID" value="AET7Gv21127500.11"/>
    <property type="gene ID" value="AET7Gv21127500"/>
</dbReference>
<dbReference type="Proteomes" id="UP000015105">
    <property type="component" value="Chromosome 7D"/>
</dbReference>
<reference evidence="1" key="4">
    <citation type="submission" date="2019-03" db="UniProtKB">
        <authorList>
            <consortium name="EnsemblPlants"/>
        </authorList>
    </citation>
    <scope>IDENTIFICATION</scope>
</reference>
<dbReference type="EnsemblPlants" id="AET7Gv21127500.11">
    <property type="protein sequence ID" value="AET7Gv21127500.11"/>
    <property type="gene ID" value="AET7Gv21127500"/>
</dbReference>
<evidence type="ECO:0000313" key="1">
    <source>
        <dbReference type="EnsemblPlants" id="AET7Gv21127500.11"/>
    </source>
</evidence>
<reference evidence="2" key="1">
    <citation type="journal article" date="2014" name="Science">
        <title>Ancient hybridizations among the ancestral genomes of bread wheat.</title>
        <authorList>
            <consortium name="International Wheat Genome Sequencing Consortium,"/>
            <person name="Marcussen T."/>
            <person name="Sandve S.R."/>
            <person name="Heier L."/>
            <person name="Spannagl M."/>
            <person name="Pfeifer M."/>
            <person name="Jakobsen K.S."/>
            <person name="Wulff B.B."/>
            <person name="Steuernagel B."/>
            <person name="Mayer K.F."/>
            <person name="Olsen O.A."/>
        </authorList>
    </citation>
    <scope>NUCLEOTIDE SEQUENCE [LARGE SCALE GENOMIC DNA]</scope>
    <source>
        <strain evidence="2">cv. AL8/78</strain>
    </source>
</reference>
<name>A0A453SWN3_AEGTS</name>
<proteinExistence type="predicted"/>
<reference evidence="1" key="5">
    <citation type="journal article" date="2021" name="G3 (Bethesda)">
        <title>Aegilops tauschii genome assembly Aet v5.0 features greater sequence contiguity and improved annotation.</title>
        <authorList>
            <person name="Wang L."/>
            <person name="Zhu T."/>
            <person name="Rodriguez J.C."/>
            <person name="Deal K.R."/>
            <person name="Dubcovsky J."/>
            <person name="McGuire P.E."/>
            <person name="Lux T."/>
            <person name="Spannagl M."/>
            <person name="Mayer K.F.X."/>
            <person name="Baldrich P."/>
            <person name="Meyers B.C."/>
            <person name="Huo N."/>
            <person name="Gu Y.Q."/>
            <person name="Zhou H."/>
            <person name="Devos K.M."/>
            <person name="Bennetzen J.L."/>
            <person name="Unver T."/>
            <person name="Budak H."/>
            <person name="Gulick P.J."/>
            <person name="Galiba G."/>
            <person name="Kalapos B."/>
            <person name="Nelson D.R."/>
            <person name="Li P."/>
            <person name="You F.M."/>
            <person name="Luo M.C."/>
            <person name="Dvorak J."/>
        </authorList>
    </citation>
    <scope>NUCLEOTIDE SEQUENCE [LARGE SCALE GENOMIC DNA]</scope>
    <source>
        <strain evidence="1">cv. AL8/78</strain>
    </source>
</reference>
<reference evidence="2" key="2">
    <citation type="journal article" date="2017" name="Nat. Plants">
        <title>The Aegilops tauschii genome reveals multiple impacts of transposons.</title>
        <authorList>
            <person name="Zhao G."/>
            <person name="Zou C."/>
            <person name="Li K."/>
            <person name="Wang K."/>
            <person name="Li T."/>
            <person name="Gao L."/>
            <person name="Zhang X."/>
            <person name="Wang H."/>
            <person name="Yang Z."/>
            <person name="Liu X."/>
            <person name="Jiang W."/>
            <person name="Mao L."/>
            <person name="Kong X."/>
            <person name="Jiao Y."/>
            <person name="Jia J."/>
        </authorList>
    </citation>
    <scope>NUCLEOTIDE SEQUENCE [LARGE SCALE GENOMIC DNA]</scope>
    <source>
        <strain evidence="2">cv. AL8/78</strain>
    </source>
</reference>
<protein>
    <submittedName>
        <fullName evidence="1">Uncharacterized protein</fullName>
    </submittedName>
</protein>
<evidence type="ECO:0000313" key="2">
    <source>
        <dbReference type="Proteomes" id="UP000015105"/>
    </source>
</evidence>